<evidence type="ECO:0000256" key="2">
    <source>
        <dbReference type="ARBA" id="ARBA00004887"/>
    </source>
</evidence>
<proteinExistence type="predicted"/>
<dbReference type="FunFam" id="2.40.30.20:FF:000004">
    <property type="entry name" value="Riboflavin synthase, alpha subunit"/>
    <property type="match status" value="1"/>
</dbReference>
<keyword evidence="7" id="KW-0677">Repeat</keyword>
<evidence type="ECO:0000256" key="4">
    <source>
        <dbReference type="ARBA" id="ARBA00013950"/>
    </source>
</evidence>
<dbReference type="PATRIC" id="fig|1855411.3.peg.1604"/>
<comment type="function">
    <text evidence="1">Catalyzes the dismutation of two molecules of 6,7-dimethyl-8-ribityllumazine, resulting in the formation of riboflavin and 5-amino-6-(D-ribitylamino)uracil.</text>
</comment>
<organism evidence="11 12">
    <name type="scientific">Halodesulfurarchaeum formicicum</name>
    <dbReference type="NCBI Taxonomy" id="1873524"/>
    <lineage>
        <taxon>Archaea</taxon>
        <taxon>Methanobacteriati</taxon>
        <taxon>Methanobacteriota</taxon>
        <taxon>Stenosarchaea group</taxon>
        <taxon>Halobacteria</taxon>
        <taxon>Halobacteriales</taxon>
        <taxon>Halobacteriaceae</taxon>
        <taxon>Halodesulfurarchaeum</taxon>
    </lineage>
</organism>
<dbReference type="PANTHER" id="PTHR21098">
    <property type="entry name" value="RIBOFLAVIN SYNTHASE ALPHA CHAIN"/>
    <property type="match status" value="1"/>
</dbReference>
<feature type="domain" description="Lumazine-binding" evidence="10">
    <location>
        <begin position="1"/>
        <end position="95"/>
    </location>
</feature>
<evidence type="ECO:0000256" key="9">
    <source>
        <dbReference type="PROSITE-ProRule" id="PRU00524"/>
    </source>
</evidence>
<dbReference type="GO" id="GO:0004746">
    <property type="term" value="F:riboflavin synthase activity"/>
    <property type="evidence" value="ECO:0007669"/>
    <property type="project" value="UniProtKB-UniRule"/>
</dbReference>
<evidence type="ECO:0000256" key="1">
    <source>
        <dbReference type="ARBA" id="ARBA00002803"/>
    </source>
</evidence>
<evidence type="ECO:0000256" key="5">
    <source>
        <dbReference type="ARBA" id="ARBA00022619"/>
    </source>
</evidence>
<dbReference type="Proteomes" id="UP000185608">
    <property type="component" value="Chromosome"/>
</dbReference>
<evidence type="ECO:0000256" key="3">
    <source>
        <dbReference type="ARBA" id="ARBA00012827"/>
    </source>
</evidence>
<dbReference type="InterPro" id="IPR023366">
    <property type="entry name" value="ATP_synth_asu-like_sf"/>
</dbReference>
<dbReference type="EC" id="2.5.1.9" evidence="3 8"/>
<comment type="pathway">
    <text evidence="2">Cofactor biosynthesis; riboflavin biosynthesis; riboflavin from 2-hydroxy-3-oxobutyl phosphate and 5-amino-6-(D-ribitylamino)uracil: step 2/2.</text>
</comment>
<dbReference type="CDD" id="cd00402">
    <property type="entry name" value="Riboflavin_synthase_like"/>
    <property type="match status" value="1"/>
</dbReference>
<dbReference type="NCBIfam" id="NF006767">
    <property type="entry name" value="PRK09289.1"/>
    <property type="match status" value="1"/>
</dbReference>
<dbReference type="PANTHER" id="PTHR21098:SF0">
    <property type="entry name" value="RIBOFLAVIN SYNTHASE"/>
    <property type="match status" value="1"/>
</dbReference>
<feature type="domain" description="Lumazine-binding" evidence="10">
    <location>
        <begin position="96"/>
        <end position="194"/>
    </location>
</feature>
<dbReference type="GO" id="GO:0009231">
    <property type="term" value="P:riboflavin biosynthetic process"/>
    <property type="evidence" value="ECO:0007669"/>
    <property type="project" value="UniProtKB-KW"/>
</dbReference>
<evidence type="ECO:0000259" key="10">
    <source>
        <dbReference type="PROSITE" id="PS51177"/>
    </source>
</evidence>
<sequence>MFTGIVTGTGTVTDVTTDADGRRLTIEAEGFDPFEHGESIAVNGVCLTVEEYGSDWFSVFTASETLDKTTLGQVSTGWTVNLERPLAADGRFDGHVVQGHVDTTTTVEAIEQVGEDWTFTFAQPTGYEGYIASKGSVTIDGVSLTVADIDDTAGTFDIAIIPTTYAETRFGEYAVGDRVNLEVDVIAKYVERLASQGDLS</sequence>
<dbReference type="InterPro" id="IPR017938">
    <property type="entry name" value="Riboflavin_synthase-like_b-brl"/>
</dbReference>
<dbReference type="EMBL" id="CP016070">
    <property type="protein sequence ID" value="AOW80772.1"/>
    <property type="molecule type" value="Genomic_DNA"/>
</dbReference>
<dbReference type="GeneID" id="29829589"/>
<dbReference type="STRING" id="1873524.HSR6_1669"/>
<dbReference type="KEGG" id="halh:HTSR_1600"/>
<dbReference type="PIRSF" id="PIRSF000498">
    <property type="entry name" value="Riboflavin_syn_A"/>
    <property type="match status" value="1"/>
</dbReference>
<evidence type="ECO:0000256" key="6">
    <source>
        <dbReference type="ARBA" id="ARBA00022679"/>
    </source>
</evidence>
<dbReference type="FunFam" id="2.40.30.20:FF:000003">
    <property type="entry name" value="Riboflavin synthase, alpha subunit"/>
    <property type="match status" value="1"/>
</dbReference>
<evidence type="ECO:0000313" key="12">
    <source>
        <dbReference type="Proteomes" id="UP000185608"/>
    </source>
</evidence>
<keyword evidence="5" id="KW-0686">Riboflavin biosynthesis</keyword>
<protein>
    <recommendedName>
        <fullName evidence="4 8">Riboflavin synthase</fullName>
        <ecNumber evidence="3 8">2.5.1.9</ecNumber>
    </recommendedName>
</protein>
<dbReference type="Gene3D" id="2.40.30.20">
    <property type="match status" value="2"/>
</dbReference>
<dbReference type="NCBIfam" id="TIGR00187">
    <property type="entry name" value="ribE"/>
    <property type="match status" value="1"/>
</dbReference>
<reference evidence="11 12" key="1">
    <citation type="submission" date="2016-06" db="EMBL/GenBank/DDBJ databases">
        <title>Discovery of anaerobic lithoheterotrophic haloarchaeon capable of sulfur respiration by hydrogen and formate.</title>
        <authorList>
            <person name="Sorokin D.Y."/>
            <person name="Kublanov I.V."/>
            <person name="Roman P."/>
            <person name="Sinninghe Damste J.S."/>
            <person name="Golyshin P.N."/>
            <person name="Rojo D."/>
            <person name="Ciordia S."/>
            <person name="Mena Md.C."/>
            <person name="Ferrer M."/>
            <person name="Smedile F."/>
            <person name="Messina E."/>
            <person name="La Cono V."/>
            <person name="Yakimov M.M."/>
        </authorList>
    </citation>
    <scope>NUCLEOTIDE SEQUENCE [LARGE SCALE GENOMIC DNA]</scope>
    <source>
        <strain evidence="11 12">HTSR1</strain>
    </source>
</reference>
<dbReference type="InterPro" id="IPR001783">
    <property type="entry name" value="Lumazine-bd"/>
</dbReference>
<dbReference type="InterPro" id="IPR026017">
    <property type="entry name" value="Lumazine-bd_dom"/>
</dbReference>
<gene>
    <name evidence="11" type="primary">ribC</name>
    <name evidence="11" type="ORF">HTSR_1600</name>
</gene>
<feature type="repeat" description="Lumazine-binding" evidence="9">
    <location>
        <begin position="1"/>
        <end position="95"/>
    </location>
</feature>
<dbReference type="AlphaFoldDB" id="A0A1D8S606"/>
<keyword evidence="6 11" id="KW-0808">Transferase</keyword>
<accession>A0A1D8S606</accession>
<dbReference type="RefSeq" id="WP_070365442.1">
    <property type="nucleotide sequence ID" value="NZ_CP016070.1"/>
</dbReference>
<evidence type="ECO:0000256" key="7">
    <source>
        <dbReference type="ARBA" id="ARBA00022737"/>
    </source>
</evidence>
<dbReference type="Pfam" id="PF00677">
    <property type="entry name" value="Lum_binding"/>
    <property type="match status" value="2"/>
</dbReference>
<name>A0A1D8S606_9EURY</name>
<evidence type="ECO:0000313" key="11">
    <source>
        <dbReference type="EMBL" id="AOW80772.1"/>
    </source>
</evidence>
<dbReference type="PROSITE" id="PS51177">
    <property type="entry name" value="LUMAZINE_BIND"/>
    <property type="match status" value="2"/>
</dbReference>
<dbReference type="SUPFAM" id="SSF63380">
    <property type="entry name" value="Riboflavin synthase domain-like"/>
    <property type="match status" value="2"/>
</dbReference>
<feature type="repeat" description="Lumazine-binding" evidence="9">
    <location>
        <begin position="96"/>
        <end position="194"/>
    </location>
</feature>
<evidence type="ECO:0000256" key="8">
    <source>
        <dbReference type="NCBIfam" id="TIGR00187"/>
    </source>
</evidence>